<dbReference type="SMART" id="SM00849">
    <property type="entry name" value="Lactamase_B"/>
    <property type="match status" value="1"/>
</dbReference>
<dbReference type="GO" id="GO:0046872">
    <property type="term" value="F:metal ion binding"/>
    <property type="evidence" value="ECO:0007669"/>
    <property type="project" value="UniProtKB-KW"/>
</dbReference>
<keyword evidence="3" id="KW-0378">Hydrolase</keyword>
<dbReference type="NCBIfam" id="TIGR01409">
    <property type="entry name" value="TAT_signal_seq"/>
    <property type="match status" value="1"/>
</dbReference>
<evidence type="ECO:0000256" key="1">
    <source>
        <dbReference type="ARBA" id="ARBA00007749"/>
    </source>
</evidence>
<proteinExistence type="inferred from homology"/>
<evidence type="ECO:0000313" key="7">
    <source>
        <dbReference type="Proteomes" id="UP000705379"/>
    </source>
</evidence>
<organism evidence="6 7">
    <name type="scientific">Roseibium polysiphoniae</name>
    <dbReference type="NCBI Taxonomy" id="2571221"/>
    <lineage>
        <taxon>Bacteria</taxon>
        <taxon>Pseudomonadati</taxon>
        <taxon>Pseudomonadota</taxon>
        <taxon>Alphaproteobacteria</taxon>
        <taxon>Hyphomicrobiales</taxon>
        <taxon>Stappiaceae</taxon>
        <taxon>Roseibium</taxon>
    </lineage>
</organism>
<accession>A0A944CB79</accession>
<evidence type="ECO:0000256" key="4">
    <source>
        <dbReference type="ARBA" id="ARBA00022833"/>
    </source>
</evidence>
<evidence type="ECO:0000259" key="5">
    <source>
        <dbReference type="SMART" id="SM00849"/>
    </source>
</evidence>
<feature type="domain" description="Metallo-beta-lactamase" evidence="5">
    <location>
        <begin position="89"/>
        <end position="293"/>
    </location>
</feature>
<dbReference type="PANTHER" id="PTHR42978:SF6">
    <property type="entry name" value="QUORUM-QUENCHING LACTONASE YTNP-RELATED"/>
    <property type="match status" value="1"/>
</dbReference>
<reference evidence="6" key="1">
    <citation type="submission" date="2018-08" db="EMBL/GenBank/DDBJ databases">
        <authorList>
            <person name="Jin W."/>
            <person name="Wang H."/>
            <person name="Yang Y."/>
            <person name="Li M."/>
            <person name="Liu J."/>
        </authorList>
    </citation>
    <scope>NUCLEOTIDE SEQUENCE</scope>
    <source>
        <strain evidence="6">AESS21</strain>
    </source>
</reference>
<name>A0A944CB79_9HYPH</name>
<dbReference type="SUPFAM" id="SSF56281">
    <property type="entry name" value="Metallo-hydrolase/oxidoreductase"/>
    <property type="match status" value="1"/>
</dbReference>
<dbReference type="InterPro" id="IPR036866">
    <property type="entry name" value="RibonucZ/Hydroxyglut_hydro"/>
</dbReference>
<comment type="similarity">
    <text evidence="1">Belongs to the metallo-beta-lactamase superfamily.</text>
</comment>
<evidence type="ECO:0000313" key="6">
    <source>
        <dbReference type="EMBL" id="MBS8259829.1"/>
    </source>
</evidence>
<evidence type="ECO:0000256" key="2">
    <source>
        <dbReference type="ARBA" id="ARBA00022723"/>
    </source>
</evidence>
<comment type="caution">
    <text evidence="6">The sequence shown here is derived from an EMBL/GenBank/DDBJ whole genome shotgun (WGS) entry which is preliminary data.</text>
</comment>
<keyword evidence="2" id="KW-0479">Metal-binding</keyword>
<gene>
    <name evidence="6" type="ORF">DYI23_06325</name>
</gene>
<dbReference type="InterPro" id="IPR019546">
    <property type="entry name" value="TAT_signal_bac_arc"/>
</dbReference>
<dbReference type="Pfam" id="PF00753">
    <property type="entry name" value="Lactamase_B"/>
    <property type="match status" value="1"/>
</dbReference>
<dbReference type="PANTHER" id="PTHR42978">
    <property type="entry name" value="QUORUM-QUENCHING LACTONASE YTNP-RELATED-RELATED"/>
    <property type="match status" value="1"/>
</dbReference>
<dbReference type="AlphaFoldDB" id="A0A944CB79"/>
<dbReference type="RefSeq" id="WP_213215399.1">
    <property type="nucleotide sequence ID" value="NZ_QTKU01000001.1"/>
</dbReference>
<dbReference type="InterPro" id="IPR051013">
    <property type="entry name" value="MBL_superfamily_lactonases"/>
</dbReference>
<dbReference type="PROSITE" id="PS51318">
    <property type="entry name" value="TAT"/>
    <property type="match status" value="1"/>
</dbReference>
<sequence>MSRPSVLLADPSRRSILKGSAALALSLGTGLVAKTALANPIKLGEAEVQVFSDGNLSLPMNFVLPEQSPEEIQALLEPHGLASDTYAPDCNVTLYRTGDRLVLFDAGAGANFQPSAGDLLGHLEDAGVDPAEVTDVIFTHGHPDHLWGVLDDFDDPLFSEAQYWVPQAEWDYWRADDTLANTPEERKSFVVGARSRFDAIADQVEMIRPGMEVISGVEAVDTSGHTPGHMSYVLHGGSESLLVVGDAIANAVISFEKPEWRSGTDQDREKGAATRKALLDRIAGDRTKIIGYHLPHPGVGRAEKAGNAYRFVAEG</sequence>
<dbReference type="CDD" id="cd07720">
    <property type="entry name" value="OPHC2-like_MBL-fold"/>
    <property type="match status" value="1"/>
</dbReference>
<keyword evidence="4" id="KW-0862">Zinc</keyword>
<reference evidence="6" key="2">
    <citation type="journal article" date="2021" name="Microorganisms">
        <title>Bacterial Dimethylsulfoniopropionate Biosynthesis in the East China Sea.</title>
        <authorList>
            <person name="Liu J."/>
            <person name="Zhang Y."/>
            <person name="Liu J."/>
            <person name="Zhong H."/>
            <person name="Williams B.T."/>
            <person name="Zheng Y."/>
            <person name="Curson A.R.J."/>
            <person name="Sun C."/>
            <person name="Sun H."/>
            <person name="Song D."/>
            <person name="Wagner Mackenzie B."/>
            <person name="Bermejo Martinez A."/>
            <person name="Todd J.D."/>
            <person name="Zhang X.H."/>
        </authorList>
    </citation>
    <scope>NUCLEOTIDE SEQUENCE</scope>
    <source>
        <strain evidence="6">AESS21</strain>
    </source>
</reference>
<dbReference type="Gene3D" id="3.60.15.10">
    <property type="entry name" value="Ribonuclease Z/Hydroxyacylglutathione hydrolase-like"/>
    <property type="match status" value="1"/>
</dbReference>
<dbReference type="InterPro" id="IPR006311">
    <property type="entry name" value="TAT_signal"/>
</dbReference>
<dbReference type="Proteomes" id="UP000705379">
    <property type="component" value="Unassembled WGS sequence"/>
</dbReference>
<protein>
    <submittedName>
        <fullName evidence="6">MBL fold metallo-hydrolase</fullName>
    </submittedName>
</protein>
<evidence type="ECO:0000256" key="3">
    <source>
        <dbReference type="ARBA" id="ARBA00022801"/>
    </source>
</evidence>
<dbReference type="InterPro" id="IPR001279">
    <property type="entry name" value="Metallo-B-lactamas"/>
</dbReference>
<dbReference type="EMBL" id="QTKU01000001">
    <property type="protein sequence ID" value="MBS8259829.1"/>
    <property type="molecule type" value="Genomic_DNA"/>
</dbReference>
<dbReference type="GO" id="GO:0016787">
    <property type="term" value="F:hydrolase activity"/>
    <property type="evidence" value="ECO:0007669"/>
    <property type="project" value="UniProtKB-KW"/>
</dbReference>